<feature type="domain" description="PKD/REJ-like" evidence="7">
    <location>
        <begin position="2"/>
        <end position="224"/>
    </location>
</feature>
<dbReference type="Pfam" id="PF02010">
    <property type="entry name" value="REJ"/>
    <property type="match status" value="1"/>
</dbReference>
<dbReference type="GO" id="GO:0006816">
    <property type="term" value="P:calcium ion transport"/>
    <property type="evidence" value="ECO:0007669"/>
    <property type="project" value="TreeGrafter"/>
</dbReference>
<evidence type="ECO:0000256" key="2">
    <source>
        <dbReference type="ARBA" id="ARBA00022692"/>
    </source>
</evidence>
<evidence type="ECO:0000256" key="3">
    <source>
        <dbReference type="ARBA" id="ARBA00022737"/>
    </source>
</evidence>
<feature type="compositionally biased region" description="Pro residues" evidence="6">
    <location>
        <begin position="114"/>
        <end position="127"/>
    </location>
</feature>
<accession>A0A2G8KY63</accession>
<dbReference type="OrthoDB" id="6775503at2759"/>
<dbReference type="InterPro" id="IPR002859">
    <property type="entry name" value="PKD/REJ-like"/>
</dbReference>
<comment type="caution">
    <text evidence="8">The sequence shown here is derived from an EMBL/GenBank/DDBJ whole genome shotgun (WGS) entry which is preliminary data.</text>
</comment>
<evidence type="ECO:0000313" key="9">
    <source>
        <dbReference type="Proteomes" id="UP000230750"/>
    </source>
</evidence>
<dbReference type="STRING" id="307972.A0A2G8KY63"/>
<reference evidence="8 9" key="1">
    <citation type="journal article" date="2017" name="PLoS Biol.">
        <title>The sea cucumber genome provides insights into morphological evolution and visceral regeneration.</title>
        <authorList>
            <person name="Zhang X."/>
            <person name="Sun L."/>
            <person name="Yuan J."/>
            <person name="Sun Y."/>
            <person name="Gao Y."/>
            <person name="Zhang L."/>
            <person name="Li S."/>
            <person name="Dai H."/>
            <person name="Hamel J.F."/>
            <person name="Liu C."/>
            <person name="Yu Y."/>
            <person name="Liu S."/>
            <person name="Lin W."/>
            <person name="Guo K."/>
            <person name="Jin S."/>
            <person name="Xu P."/>
            <person name="Storey K.B."/>
            <person name="Huan P."/>
            <person name="Zhang T."/>
            <person name="Zhou Y."/>
            <person name="Zhang J."/>
            <person name="Lin C."/>
            <person name="Li X."/>
            <person name="Xing L."/>
            <person name="Huo D."/>
            <person name="Sun M."/>
            <person name="Wang L."/>
            <person name="Mercier A."/>
            <person name="Li F."/>
            <person name="Yang H."/>
            <person name="Xiang J."/>
        </authorList>
    </citation>
    <scope>NUCLEOTIDE SEQUENCE [LARGE SCALE GENOMIC DNA]</scope>
    <source>
        <strain evidence="8">Shaxun</strain>
        <tissue evidence="8">Muscle</tissue>
    </source>
</reference>
<keyword evidence="2" id="KW-0812">Transmembrane</keyword>
<evidence type="ECO:0000256" key="5">
    <source>
        <dbReference type="ARBA" id="ARBA00023136"/>
    </source>
</evidence>
<feature type="compositionally biased region" description="Polar residues" evidence="6">
    <location>
        <begin position="132"/>
        <end position="151"/>
    </location>
</feature>
<feature type="region of interest" description="Disordered" evidence="6">
    <location>
        <begin position="114"/>
        <end position="151"/>
    </location>
</feature>
<dbReference type="EMBL" id="MRZV01000310">
    <property type="protein sequence ID" value="PIK52905.1"/>
    <property type="molecule type" value="Genomic_DNA"/>
</dbReference>
<dbReference type="AlphaFoldDB" id="A0A2G8KY63"/>
<dbReference type="GO" id="GO:0005261">
    <property type="term" value="F:monoatomic cation channel activity"/>
    <property type="evidence" value="ECO:0007669"/>
    <property type="project" value="TreeGrafter"/>
</dbReference>
<evidence type="ECO:0000256" key="1">
    <source>
        <dbReference type="ARBA" id="ARBA00004370"/>
    </source>
</evidence>
<evidence type="ECO:0000256" key="4">
    <source>
        <dbReference type="ARBA" id="ARBA00022989"/>
    </source>
</evidence>
<keyword evidence="3" id="KW-0677">Repeat</keyword>
<dbReference type="PANTHER" id="PTHR46730">
    <property type="entry name" value="POLYCYSTIN-1"/>
    <property type="match status" value="1"/>
</dbReference>
<gene>
    <name evidence="8" type="ORF">BSL78_10199</name>
</gene>
<dbReference type="GO" id="GO:0005886">
    <property type="term" value="C:plasma membrane"/>
    <property type="evidence" value="ECO:0007669"/>
    <property type="project" value="TreeGrafter"/>
</dbReference>
<dbReference type="Proteomes" id="UP000230750">
    <property type="component" value="Unassembled WGS sequence"/>
</dbReference>
<comment type="subcellular location">
    <subcellularLocation>
        <location evidence="1">Membrane</location>
    </subcellularLocation>
</comment>
<keyword evidence="5" id="KW-0472">Membrane</keyword>
<proteinExistence type="predicted"/>
<keyword evidence="9" id="KW-1185">Reference proteome</keyword>
<protein>
    <recommendedName>
        <fullName evidence="7">PKD/REJ-like domain-containing protein</fullName>
    </recommendedName>
</protein>
<dbReference type="PANTHER" id="PTHR46730:SF1">
    <property type="entry name" value="PLAT DOMAIN-CONTAINING PROTEIN"/>
    <property type="match status" value="1"/>
</dbReference>
<keyword evidence="4" id="KW-1133">Transmembrane helix</keyword>
<evidence type="ECO:0000259" key="7">
    <source>
        <dbReference type="Pfam" id="PF02010"/>
    </source>
</evidence>
<evidence type="ECO:0000256" key="6">
    <source>
        <dbReference type="SAM" id="MobiDB-lite"/>
    </source>
</evidence>
<evidence type="ECO:0000313" key="8">
    <source>
        <dbReference type="EMBL" id="PIK52905.1"/>
    </source>
</evidence>
<sequence length="576" mass="63677">MTYEWNVNGLTMDRPLAFYSATGLHSPYLQLASLLFLNNSGSSFQVSLNSYLGDDIVGQVRNTYRISDLLVAGDCEVSPSTGTVLFTEFVIQCEGFSTSSPPLLYRFLWSKHPPPPPPPPPATPTPPRSSEDVNSFSLLSMSPGGQMSPQSLPAGLKEHNQTVYLRVQVRDTLGVTTSTDMEVQVFPAESVDIEDQLHSIRFGNLSLLGKAVGKGDYQRAAQLISELSASMNNDDDEELEVNEGDSTTRIKDRLNQETKEIVREKMVATLSEVKVLTLELGRQMTSALTSAIAEPNEIQLETQENAVEIYANVLHKLKSEEDSAHDPDAANEISSNFLSGASSLLQAASIQSTKAAAELLTPESLIPPKEGLVYSERNQLTPPRALGFMEIKVLTEAILEMLELTGGLLVQTEVPGETPKMVHNSEWLMMAVQKVTILDDINRLYTMPDGSWLRLPAEAIDQVKDEARADNEIITQALHGQTLQYLCDLISPYKPTHSLRSQHANLLIKPRFKFNGYGGCALSRICPRLWNSMPHDLRHCHSLNSSRNKLKTFLFQGAFEVFSDISAIEILIDDNE</sequence>
<organism evidence="8 9">
    <name type="scientific">Stichopus japonicus</name>
    <name type="common">Sea cucumber</name>
    <dbReference type="NCBI Taxonomy" id="307972"/>
    <lineage>
        <taxon>Eukaryota</taxon>
        <taxon>Metazoa</taxon>
        <taxon>Echinodermata</taxon>
        <taxon>Eleutherozoa</taxon>
        <taxon>Echinozoa</taxon>
        <taxon>Holothuroidea</taxon>
        <taxon>Aspidochirotacea</taxon>
        <taxon>Aspidochirotida</taxon>
        <taxon>Stichopodidae</taxon>
        <taxon>Apostichopus</taxon>
    </lineage>
</organism>
<name>A0A2G8KY63_STIJA</name>